<name>A0A9W7X696_9POAL</name>
<feature type="region of interest" description="Disordered" evidence="1">
    <location>
        <begin position="42"/>
        <end position="110"/>
    </location>
</feature>
<evidence type="ECO:0000256" key="1">
    <source>
        <dbReference type="SAM" id="MobiDB-lite"/>
    </source>
</evidence>
<dbReference type="EMBL" id="MU630466">
    <property type="protein sequence ID" value="KAJ1253950.1"/>
    <property type="molecule type" value="Genomic_DNA"/>
</dbReference>
<feature type="compositionally biased region" description="Low complexity" evidence="1">
    <location>
        <begin position="76"/>
        <end position="100"/>
    </location>
</feature>
<evidence type="ECO:0000313" key="2">
    <source>
        <dbReference type="EMBL" id="KAJ1253950.1"/>
    </source>
</evidence>
<dbReference type="Proteomes" id="UP001164776">
    <property type="component" value="Unassembled WGS sequence"/>
</dbReference>
<keyword evidence="3" id="KW-1185">Reference proteome</keyword>
<organism evidence="2 3">
    <name type="scientific">Paspalum vaginatum</name>
    <name type="common">seashore paspalum</name>
    <dbReference type="NCBI Taxonomy" id="158149"/>
    <lineage>
        <taxon>Eukaryota</taxon>
        <taxon>Viridiplantae</taxon>
        <taxon>Streptophyta</taxon>
        <taxon>Embryophyta</taxon>
        <taxon>Tracheophyta</taxon>
        <taxon>Spermatophyta</taxon>
        <taxon>Magnoliopsida</taxon>
        <taxon>Liliopsida</taxon>
        <taxon>Poales</taxon>
        <taxon>Poaceae</taxon>
        <taxon>PACMAD clade</taxon>
        <taxon>Panicoideae</taxon>
        <taxon>Andropogonodae</taxon>
        <taxon>Paspaleae</taxon>
        <taxon>Paspalinae</taxon>
        <taxon>Paspalum</taxon>
    </lineage>
</organism>
<evidence type="ECO:0000313" key="3">
    <source>
        <dbReference type="Proteomes" id="UP001164776"/>
    </source>
</evidence>
<accession>A0A9W7X696</accession>
<comment type="caution">
    <text evidence="2">The sequence shown here is derived from an EMBL/GenBank/DDBJ whole genome shotgun (WGS) entry which is preliminary data.</text>
</comment>
<protein>
    <submittedName>
        <fullName evidence="2">Uncharacterized protein</fullName>
    </submittedName>
</protein>
<proteinExistence type="predicted"/>
<dbReference type="AlphaFoldDB" id="A0A9W7X696"/>
<reference evidence="2 3" key="1">
    <citation type="submission" date="2022-10" db="EMBL/GenBank/DDBJ databases">
        <title>WGS assembly of Paspalum vaginatum 540-79.</title>
        <authorList>
            <person name="Sun G."/>
            <person name="Wase N."/>
            <person name="Shu S."/>
            <person name="Jenkins J."/>
            <person name="Zhou B."/>
            <person name="Torres-Rodriguez J."/>
            <person name="Chen C."/>
            <person name="Sandor L."/>
            <person name="Plott C."/>
            <person name="Yoshinga Y."/>
            <person name="Daum C."/>
            <person name="Qi P."/>
            <person name="Barry K."/>
            <person name="Lipzen A."/>
            <person name="Berry L."/>
            <person name="Pedersen C."/>
            <person name="Gottilla T."/>
            <person name="Foltz A."/>
            <person name="Yu H."/>
            <person name="O'Malley R."/>
            <person name="Zhang C."/>
            <person name="Devos K."/>
            <person name="Sigmon B."/>
            <person name="Yu B."/>
            <person name="Obata T."/>
            <person name="Schmutz J."/>
            <person name="Schnable J."/>
        </authorList>
    </citation>
    <scope>NUCLEOTIDE SEQUENCE [LARGE SCALE GENOMIC DNA]</scope>
    <source>
        <strain evidence="3">cv. 540-79</strain>
    </source>
</reference>
<gene>
    <name evidence="2" type="ORF">BS78_K147000</name>
</gene>
<sequence length="110" mass="12021">MVSSRQDAVTKFALEDPGDLRCFFGIERRYKRLGFAQQLLPISPSNHRRSCPPQRLWRQEAPSIWRPKREADRSGDGAPDVASASASASATSSAPAPRDAIISDPIAGDE</sequence>